<evidence type="ECO:0000313" key="3">
    <source>
        <dbReference type="Proteomes" id="UP000198677"/>
    </source>
</evidence>
<proteinExistence type="predicted"/>
<dbReference type="AlphaFoldDB" id="A0A1H7N2K8"/>
<feature type="transmembrane region" description="Helical" evidence="1">
    <location>
        <begin position="75"/>
        <end position="93"/>
    </location>
</feature>
<accession>A0A1H7N2K8</accession>
<keyword evidence="1" id="KW-0812">Transmembrane</keyword>
<keyword evidence="3" id="KW-1185">Reference proteome</keyword>
<sequence>MTSGTSPAPTGRRILDSAILGLLMFDGALTAVLAVLFLPTYLGSVPFPISALVAGVVNVLLVLGARTVTDRASMAALPLVGWFLGFVLCMFGGPGGDALLLASPLTLVLLGFAVVPAGLLLLRFASEEAVARGSSVRRA</sequence>
<protein>
    <submittedName>
        <fullName evidence="2">Uncharacterized protein</fullName>
    </submittedName>
</protein>
<organism evidence="2 3">
    <name type="scientific">Rhodococcus maanshanensis</name>
    <dbReference type="NCBI Taxonomy" id="183556"/>
    <lineage>
        <taxon>Bacteria</taxon>
        <taxon>Bacillati</taxon>
        <taxon>Actinomycetota</taxon>
        <taxon>Actinomycetes</taxon>
        <taxon>Mycobacteriales</taxon>
        <taxon>Nocardiaceae</taxon>
        <taxon>Rhodococcus</taxon>
    </lineage>
</organism>
<keyword evidence="1" id="KW-0472">Membrane</keyword>
<keyword evidence="1" id="KW-1133">Transmembrane helix</keyword>
<dbReference type="RefSeq" id="WP_072749601.1">
    <property type="nucleotide sequence ID" value="NZ_FOAW01000006.1"/>
</dbReference>
<dbReference type="OrthoDB" id="3699727at2"/>
<feature type="transmembrane region" description="Helical" evidence="1">
    <location>
        <begin position="20"/>
        <end position="39"/>
    </location>
</feature>
<dbReference type="Proteomes" id="UP000198677">
    <property type="component" value="Unassembled WGS sequence"/>
</dbReference>
<evidence type="ECO:0000256" key="1">
    <source>
        <dbReference type="SAM" id="Phobius"/>
    </source>
</evidence>
<feature type="transmembrane region" description="Helical" evidence="1">
    <location>
        <begin position="45"/>
        <end position="63"/>
    </location>
</feature>
<evidence type="ECO:0000313" key="2">
    <source>
        <dbReference type="EMBL" id="SEL17730.1"/>
    </source>
</evidence>
<feature type="transmembrane region" description="Helical" evidence="1">
    <location>
        <begin position="99"/>
        <end position="122"/>
    </location>
</feature>
<dbReference type="EMBL" id="FOAW01000006">
    <property type="protein sequence ID" value="SEL17730.1"/>
    <property type="molecule type" value="Genomic_DNA"/>
</dbReference>
<reference evidence="3" key="1">
    <citation type="submission" date="2016-10" db="EMBL/GenBank/DDBJ databases">
        <authorList>
            <person name="Varghese N."/>
            <person name="Submissions S."/>
        </authorList>
    </citation>
    <scope>NUCLEOTIDE SEQUENCE [LARGE SCALE GENOMIC DNA]</scope>
    <source>
        <strain evidence="3">DSM 44675</strain>
    </source>
</reference>
<gene>
    <name evidence="2" type="ORF">SAMN05444583_106229</name>
</gene>
<name>A0A1H7N2K8_9NOCA</name>